<accession>A0ABP9D2Q9</accession>
<dbReference type="Proteomes" id="UP001500298">
    <property type="component" value="Unassembled WGS sequence"/>
</dbReference>
<evidence type="ECO:0000256" key="1">
    <source>
        <dbReference type="SAM" id="Phobius"/>
    </source>
</evidence>
<sequence>MENKKIYIKGAALSLMLLIMVGIGGYALYEKKETAQAVGMIINIENKHESHFINDSEVREIIQQTGLKLNKDNALSLKALEDKLIEVDFIKRAEVAQDLKGNLVVDVYQDRPIARVVAQNGRSAYINQEKEIIPLSSNYTARVLLLTGRGVEHFFEENFMQTPAGQQLFELVSAIYEDEFWRLQIAHLELDNQLNMKVFTQVGKELIEFGTAEDYQTKLHKLKVFYEQIIPKKGWNYYKTIKLQYKDQIICK</sequence>
<proteinExistence type="predicted"/>
<evidence type="ECO:0000313" key="3">
    <source>
        <dbReference type="Proteomes" id="UP001500298"/>
    </source>
</evidence>
<evidence type="ECO:0008006" key="4">
    <source>
        <dbReference type="Google" id="ProtNLM"/>
    </source>
</evidence>
<reference evidence="3" key="1">
    <citation type="journal article" date="2019" name="Int. J. Syst. Evol. Microbiol.">
        <title>The Global Catalogue of Microorganisms (GCM) 10K type strain sequencing project: providing services to taxonomists for standard genome sequencing and annotation.</title>
        <authorList>
            <consortium name="The Broad Institute Genomics Platform"/>
            <consortium name="The Broad Institute Genome Sequencing Center for Infectious Disease"/>
            <person name="Wu L."/>
            <person name="Ma J."/>
        </authorList>
    </citation>
    <scope>NUCLEOTIDE SEQUENCE [LARGE SCALE GENOMIC DNA]</scope>
    <source>
        <strain evidence="3">JCM 18326</strain>
    </source>
</reference>
<feature type="transmembrane region" description="Helical" evidence="1">
    <location>
        <begin position="6"/>
        <end position="29"/>
    </location>
</feature>
<keyword evidence="1" id="KW-0472">Membrane</keyword>
<dbReference type="RefSeq" id="WP_345368750.1">
    <property type="nucleotide sequence ID" value="NZ_BAABJX010000007.1"/>
</dbReference>
<evidence type="ECO:0000313" key="2">
    <source>
        <dbReference type="EMBL" id="GAA4822768.1"/>
    </source>
</evidence>
<keyword evidence="1" id="KW-0812">Transmembrane</keyword>
<comment type="caution">
    <text evidence="2">The sequence shown here is derived from an EMBL/GenBank/DDBJ whole genome shotgun (WGS) entry which is preliminary data.</text>
</comment>
<name>A0ABP9D2Q9_9BACT</name>
<keyword evidence="1" id="KW-1133">Transmembrane helix</keyword>
<gene>
    <name evidence="2" type="ORF">GCM10023331_03910</name>
</gene>
<organism evidence="2 3">
    <name type="scientific">Algivirga pacifica</name>
    <dbReference type="NCBI Taxonomy" id="1162670"/>
    <lineage>
        <taxon>Bacteria</taxon>
        <taxon>Pseudomonadati</taxon>
        <taxon>Bacteroidota</taxon>
        <taxon>Cytophagia</taxon>
        <taxon>Cytophagales</taxon>
        <taxon>Flammeovirgaceae</taxon>
        <taxon>Algivirga</taxon>
    </lineage>
</organism>
<keyword evidence="3" id="KW-1185">Reference proteome</keyword>
<protein>
    <recommendedName>
        <fullName evidence="4">Cell division protein FtsQ</fullName>
    </recommendedName>
</protein>
<dbReference type="EMBL" id="BAABJX010000007">
    <property type="protein sequence ID" value="GAA4822768.1"/>
    <property type="molecule type" value="Genomic_DNA"/>
</dbReference>